<dbReference type="GO" id="GO:0015774">
    <property type="term" value="P:polysaccharide transport"/>
    <property type="evidence" value="ECO:0007669"/>
    <property type="project" value="TreeGrafter"/>
</dbReference>
<proteinExistence type="inferred from homology"/>
<dbReference type="EMBL" id="CABDVU010000001">
    <property type="protein sequence ID" value="VTN14572.1"/>
    <property type="molecule type" value="Genomic_DNA"/>
</dbReference>
<dbReference type="InterPro" id="IPR003192">
    <property type="entry name" value="Porin_LamB"/>
</dbReference>
<evidence type="ECO:0000256" key="2">
    <source>
        <dbReference type="ARBA" id="ARBA00007055"/>
    </source>
</evidence>
<keyword evidence="8" id="KW-0472">Membrane</keyword>
<keyword evidence="7" id="KW-0626">Porin</keyword>
<name>A0A4U9DAE1_RAOTE</name>
<evidence type="ECO:0000256" key="1">
    <source>
        <dbReference type="ARBA" id="ARBA00004571"/>
    </source>
</evidence>
<dbReference type="InterPro" id="IPR036998">
    <property type="entry name" value="Porin_LamB_sf"/>
</dbReference>
<evidence type="ECO:0000256" key="3">
    <source>
        <dbReference type="ARBA" id="ARBA00022448"/>
    </source>
</evidence>
<evidence type="ECO:0000256" key="9">
    <source>
        <dbReference type="ARBA" id="ARBA00023237"/>
    </source>
</evidence>
<dbReference type="GO" id="GO:0009279">
    <property type="term" value="C:cell outer membrane"/>
    <property type="evidence" value="ECO:0007669"/>
    <property type="project" value="UniProtKB-SubCell"/>
</dbReference>
<dbReference type="GO" id="GO:0015288">
    <property type="term" value="F:porin activity"/>
    <property type="evidence" value="ECO:0007669"/>
    <property type="project" value="UniProtKB-KW"/>
</dbReference>
<dbReference type="GO" id="GO:0015144">
    <property type="term" value="F:carbohydrate transmembrane transporter activity"/>
    <property type="evidence" value="ECO:0007669"/>
    <property type="project" value="TreeGrafter"/>
</dbReference>
<protein>
    <submittedName>
        <fullName evidence="10">Maltoporin</fullName>
    </submittedName>
</protein>
<accession>A0A4U9DAE1</accession>
<keyword evidence="9" id="KW-0998">Cell outer membrane</keyword>
<comment type="similarity">
    <text evidence="2">Belongs to the porin LamB (TC 1.B.3) family.</text>
</comment>
<keyword evidence="5" id="KW-0812">Transmembrane</keyword>
<evidence type="ECO:0000313" key="10">
    <source>
        <dbReference type="EMBL" id="VTN14572.1"/>
    </source>
</evidence>
<comment type="subcellular location">
    <subcellularLocation>
        <location evidence="1">Cell outer membrane</location>
        <topology evidence="1">Multi-pass membrane protein</topology>
    </subcellularLocation>
</comment>
<dbReference type="Gene3D" id="2.40.170.10">
    <property type="entry name" value="Porin, LamB type"/>
    <property type="match status" value="1"/>
</dbReference>
<evidence type="ECO:0000256" key="4">
    <source>
        <dbReference type="ARBA" id="ARBA00022452"/>
    </source>
</evidence>
<dbReference type="PANTHER" id="PTHR38762">
    <property type="entry name" value="CRYPTIC OUTER MEMBRANE PORIN BGLH-RELATED"/>
    <property type="match status" value="1"/>
</dbReference>
<sequence length="97" mass="11158">MLSLVARGQYQFTEYVRLIGEVGGFYQKDSYKNNTDYKQAGEKYTIALGLADGPDFMSRPELRIFASYLNDSEHGKPFEDQTASNTWNFGVQVEAWW</sequence>
<dbReference type="GO" id="GO:0006811">
    <property type="term" value="P:monoatomic ion transport"/>
    <property type="evidence" value="ECO:0007669"/>
    <property type="project" value="UniProtKB-KW"/>
</dbReference>
<organism evidence="10 11">
    <name type="scientific">Raoultella terrigena</name>
    <name type="common">Klebsiella terrigena</name>
    <dbReference type="NCBI Taxonomy" id="577"/>
    <lineage>
        <taxon>Bacteria</taxon>
        <taxon>Pseudomonadati</taxon>
        <taxon>Pseudomonadota</taxon>
        <taxon>Gammaproteobacteria</taxon>
        <taxon>Enterobacterales</taxon>
        <taxon>Enterobacteriaceae</taxon>
        <taxon>Klebsiella/Raoultella group</taxon>
        <taxon>Raoultella</taxon>
    </lineage>
</organism>
<dbReference type="AlphaFoldDB" id="A0A4U9DAE1"/>
<evidence type="ECO:0000256" key="7">
    <source>
        <dbReference type="ARBA" id="ARBA00023114"/>
    </source>
</evidence>
<dbReference type="GO" id="GO:0046930">
    <property type="term" value="C:pore complex"/>
    <property type="evidence" value="ECO:0007669"/>
    <property type="project" value="UniProtKB-KW"/>
</dbReference>
<dbReference type="Pfam" id="PF02264">
    <property type="entry name" value="LamB"/>
    <property type="match status" value="1"/>
</dbReference>
<dbReference type="Proteomes" id="UP000339249">
    <property type="component" value="Unassembled WGS sequence"/>
</dbReference>
<dbReference type="InterPro" id="IPR050286">
    <property type="entry name" value="G_neg_Bact_CarbUptk_Porin"/>
</dbReference>
<keyword evidence="6" id="KW-0406">Ion transport</keyword>
<dbReference type="PANTHER" id="PTHR38762:SF1">
    <property type="entry name" value="CRYPTIC OUTER MEMBRANE PORIN BGLH-RELATED"/>
    <property type="match status" value="1"/>
</dbReference>
<keyword evidence="3" id="KW-0813">Transport</keyword>
<dbReference type="SUPFAM" id="SSF56935">
    <property type="entry name" value="Porins"/>
    <property type="match status" value="1"/>
</dbReference>
<gene>
    <name evidence="10" type="ORF">NCTC9185_06636</name>
</gene>
<evidence type="ECO:0000256" key="5">
    <source>
        <dbReference type="ARBA" id="ARBA00022692"/>
    </source>
</evidence>
<keyword evidence="4" id="KW-1134">Transmembrane beta strand</keyword>
<evidence type="ECO:0000256" key="6">
    <source>
        <dbReference type="ARBA" id="ARBA00023065"/>
    </source>
</evidence>
<evidence type="ECO:0000313" key="11">
    <source>
        <dbReference type="Proteomes" id="UP000339249"/>
    </source>
</evidence>
<evidence type="ECO:0000256" key="8">
    <source>
        <dbReference type="ARBA" id="ARBA00023136"/>
    </source>
</evidence>
<reference evidence="10 11" key="1">
    <citation type="submission" date="2019-04" db="EMBL/GenBank/DDBJ databases">
        <authorList>
            <consortium name="Pathogen Informatics"/>
        </authorList>
    </citation>
    <scope>NUCLEOTIDE SEQUENCE [LARGE SCALE GENOMIC DNA]</scope>
    <source>
        <strain evidence="10 11">NCTC9185</strain>
    </source>
</reference>